<evidence type="ECO:0000313" key="1">
    <source>
        <dbReference type="EMBL" id="CAD6212816.1"/>
    </source>
</evidence>
<dbReference type="AlphaFoldDB" id="A0A811MUX8"/>
<accession>A0A811MUX8</accession>
<sequence>MGKLVAAIGRFLCFVQVDQSKVCIKERFGKFEDVLDPGCHFVPWIIGKHVKVIRATVPKLELDDTCKQKNEIAKAVEEELEKAMFTYGYEIVQTLVNLHCGNVPGTSAKDVMDLVLTIEFFDTMKEIGAAKKSSAVFLPHGPGAVADIASQIRDGFLQASTQQTK</sequence>
<evidence type="ECO:0000313" key="2">
    <source>
        <dbReference type="Proteomes" id="UP000604825"/>
    </source>
</evidence>
<dbReference type="Proteomes" id="UP000604825">
    <property type="component" value="Unassembled WGS sequence"/>
</dbReference>
<dbReference type="InterPro" id="IPR050710">
    <property type="entry name" value="Band7/mec-2_domain"/>
</dbReference>
<dbReference type="PANTHER" id="PTHR43327">
    <property type="entry name" value="STOMATIN-LIKE PROTEIN 2, MITOCHONDRIAL"/>
    <property type="match status" value="1"/>
</dbReference>
<keyword evidence="2" id="KW-1185">Reference proteome</keyword>
<proteinExistence type="predicted"/>
<comment type="caution">
    <text evidence="1">The sequence shown here is derived from an EMBL/GenBank/DDBJ whole genome shotgun (WGS) entry which is preliminary data.</text>
</comment>
<dbReference type="EMBL" id="CAJGYO010000002">
    <property type="protein sequence ID" value="CAD6212816.1"/>
    <property type="molecule type" value="Genomic_DNA"/>
</dbReference>
<protein>
    <recommendedName>
        <fullName evidence="3">Band 7 domain-containing protein</fullName>
    </recommendedName>
</protein>
<organism evidence="1 2">
    <name type="scientific">Miscanthus lutarioriparius</name>
    <dbReference type="NCBI Taxonomy" id="422564"/>
    <lineage>
        <taxon>Eukaryota</taxon>
        <taxon>Viridiplantae</taxon>
        <taxon>Streptophyta</taxon>
        <taxon>Embryophyta</taxon>
        <taxon>Tracheophyta</taxon>
        <taxon>Spermatophyta</taxon>
        <taxon>Magnoliopsida</taxon>
        <taxon>Liliopsida</taxon>
        <taxon>Poales</taxon>
        <taxon>Poaceae</taxon>
        <taxon>PACMAD clade</taxon>
        <taxon>Panicoideae</taxon>
        <taxon>Andropogonodae</taxon>
        <taxon>Andropogoneae</taxon>
        <taxon>Saccharinae</taxon>
        <taxon>Miscanthus</taxon>
    </lineage>
</organism>
<gene>
    <name evidence="1" type="ORF">NCGR_LOCUS8555</name>
</gene>
<dbReference type="SUPFAM" id="SSF117892">
    <property type="entry name" value="Band 7/SPFH domain"/>
    <property type="match status" value="1"/>
</dbReference>
<dbReference type="PANTHER" id="PTHR43327:SF28">
    <property type="entry name" value="RESPONSE PROTEIN, PUTATIVE, EXPRESSED-RELATED"/>
    <property type="match status" value="1"/>
</dbReference>
<dbReference type="InterPro" id="IPR036013">
    <property type="entry name" value="Band_7/SPFH_dom_sf"/>
</dbReference>
<reference evidence="1" key="1">
    <citation type="submission" date="2020-10" db="EMBL/GenBank/DDBJ databases">
        <authorList>
            <person name="Han B."/>
            <person name="Lu T."/>
            <person name="Zhao Q."/>
            <person name="Huang X."/>
            <person name="Zhao Y."/>
        </authorList>
    </citation>
    <scope>NUCLEOTIDE SEQUENCE</scope>
</reference>
<dbReference type="OrthoDB" id="1689270at2759"/>
<name>A0A811MUX8_9POAL</name>
<evidence type="ECO:0008006" key="3">
    <source>
        <dbReference type="Google" id="ProtNLM"/>
    </source>
</evidence>